<keyword evidence="2" id="KW-0223">Dioxygenase</keyword>
<keyword evidence="2" id="KW-0560">Oxidoreductase</keyword>
<evidence type="ECO:0000313" key="3">
    <source>
        <dbReference type="Proteomes" id="UP000247792"/>
    </source>
</evidence>
<evidence type="ECO:0000256" key="1">
    <source>
        <dbReference type="SAM" id="MobiDB-lite"/>
    </source>
</evidence>
<reference evidence="2 3" key="1">
    <citation type="submission" date="2018-05" db="EMBL/GenBank/DDBJ databases">
        <title>Genomic Encyclopedia of Type Strains, Phase IV (KMG-IV): sequencing the most valuable type-strain genomes for metagenomic binning, comparative biology and taxonomic classification.</title>
        <authorList>
            <person name="Goeker M."/>
        </authorList>
    </citation>
    <scope>NUCLEOTIDE SEQUENCE [LARGE SCALE GENOMIC DNA]</scope>
    <source>
        <strain evidence="2 3">DSM 19792</strain>
    </source>
</reference>
<accession>A0A318J781</accession>
<dbReference type="EMBL" id="QJKB01000010">
    <property type="protein sequence ID" value="PXX39758.1"/>
    <property type="molecule type" value="Genomic_DNA"/>
</dbReference>
<dbReference type="GO" id="GO:0051213">
    <property type="term" value="F:dioxygenase activity"/>
    <property type="evidence" value="ECO:0007669"/>
    <property type="project" value="UniProtKB-KW"/>
</dbReference>
<dbReference type="AlphaFoldDB" id="A0A318J781"/>
<feature type="region of interest" description="Disordered" evidence="1">
    <location>
        <begin position="18"/>
        <end position="37"/>
    </location>
</feature>
<dbReference type="Proteomes" id="UP000247792">
    <property type="component" value="Unassembled WGS sequence"/>
</dbReference>
<protein>
    <submittedName>
        <fullName evidence="2">Aromatic-ring opening dioxygenase LigAB LigA subunit</fullName>
    </submittedName>
</protein>
<name>A0A318J781_9BURK</name>
<gene>
    <name evidence="2" type="ORF">DFR42_110124</name>
</gene>
<dbReference type="RefSeq" id="WP_110257415.1">
    <property type="nucleotide sequence ID" value="NZ_QJKB01000010.1"/>
</dbReference>
<sequence length="71" mass="7667">MSKLLEYLNTLDKDAAAREAHAKDPNGAMQSFGLNDDEQTALLSRDKQTVADSLGISAEELPAIDSVESPY</sequence>
<keyword evidence="3" id="KW-1185">Reference proteome</keyword>
<proteinExistence type="predicted"/>
<evidence type="ECO:0000313" key="2">
    <source>
        <dbReference type="EMBL" id="PXX39758.1"/>
    </source>
</evidence>
<dbReference type="InterPro" id="IPR036622">
    <property type="entry name" value="LigA_sf"/>
</dbReference>
<dbReference type="Gene3D" id="1.10.700.10">
    <property type="entry name" value="Dioxygenase LigAB, LigA subunit"/>
    <property type="match status" value="1"/>
</dbReference>
<organism evidence="2 3">
    <name type="scientific">Undibacterium pigrum</name>
    <dbReference type="NCBI Taxonomy" id="401470"/>
    <lineage>
        <taxon>Bacteria</taxon>
        <taxon>Pseudomonadati</taxon>
        <taxon>Pseudomonadota</taxon>
        <taxon>Betaproteobacteria</taxon>
        <taxon>Burkholderiales</taxon>
        <taxon>Oxalobacteraceae</taxon>
        <taxon>Undibacterium</taxon>
    </lineage>
</organism>
<dbReference type="OrthoDB" id="6197820at2"/>
<comment type="caution">
    <text evidence="2">The sequence shown here is derived from an EMBL/GenBank/DDBJ whole genome shotgun (WGS) entry which is preliminary data.</text>
</comment>